<gene>
    <name evidence="2" type="ORF">J8273_5697</name>
</gene>
<dbReference type="SMART" id="SM00394">
    <property type="entry name" value="RIIa"/>
    <property type="match status" value="1"/>
</dbReference>
<evidence type="ECO:0000313" key="2">
    <source>
        <dbReference type="EMBL" id="KAG9392885.1"/>
    </source>
</evidence>
<reference evidence="2" key="1">
    <citation type="submission" date="2021-05" db="EMBL/GenBank/DDBJ databases">
        <title>A free-living protist that lacks canonical eukaryotic 1 DNA replication and segregation systems.</title>
        <authorList>
            <person name="Salas-Leiva D.E."/>
            <person name="Tromer E.C."/>
            <person name="Curtis B.A."/>
            <person name="Jerlstrom-Hultqvist J."/>
            <person name="Kolisko M."/>
            <person name="Yi Z."/>
            <person name="Salas-Leiva J.S."/>
            <person name="Gallot-Lavallee L."/>
            <person name="Kops G.J.P.L."/>
            <person name="Archibald J.M."/>
            <person name="Simpson A.G.B."/>
            <person name="Roger A.J."/>
        </authorList>
    </citation>
    <scope>NUCLEOTIDE SEQUENCE</scope>
    <source>
        <strain evidence="2">BICM</strain>
    </source>
</reference>
<dbReference type="InterPro" id="IPR003117">
    <property type="entry name" value="cAMP_dep_PK_reg_su_I/II_a/b"/>
</dbReference>
<dbReference type="Pfam" id="PF02197">
    <property type="entry name" value="RIIa"/>
    <property type="match status" value="1"/>
</dbReference>
<comment type="caution">
    <text evidence="2">The sequence shown here is derived from an EMBL/GenBank/DDBJ whole genome shotgun (WGS) entry which is preliminary data.</text>
</comment>
<dbReference type="Proteomes" id="UP000717585">
    <property type="component" value="Unassembled WGS sequence"/>
</dbReference>
<accession>A0A8J6AUL7</accession>
<protein>
    <submittedName>
        <fullName evidence="2">Radial spoke protein</fullName>
    </submittedName>
</protein>
<name>A0A8J6AUL7_9EUKA</name>
<dbReference type="AlphaFoldDB" id="A0A8J6AUL7"/>
<evidence type="ECO:0000313" key="3">
    <source>
        <dbReference type="Proteomes" id="UP000717585"/>
    </source>
</evidence>
<dbReference type="EMBL" id="JAHDYR010000030">
    <property type="protein sequence ID" value="KAG9392885.1"/>
    <property type="molecule type" value="Genomic_DNA"/>
</dbReference>
<dbReference type="Gene3D" id="1.20.890.10">
    <property type="entry name" value="cAMP-dependent protein kinase regulatory subunit, dimerization-anchoring domain"/>
    <property type="match status" value="1"/>
</dbReference>
<dbReference type="OrthoDB" id="26525at2759"/>
<proteinExistence type="predicted"/>
<sequence length="413" mass="45264">MQDSAIPPELTKITKEFCREVLREQPTNIYSFGAKYFATLVKSRRIDVLERMSMEEFKEHLISALASHVSDNKVDQGVFKKVLWEEKLGLSSFQVARAAIVMEEDERGLFDCEETISAVTTAIFAGTTDPDMPAPHVIIHGSTPEEFVEILQAVASTYPGNMDSVPRAEAALLLRSPDLGLTAPERRLIMGTTDAELRFGEDAMKYTTLLGSAAEAGIVPRPKPVLSTLTETLIAIMQELDDGRTGRLPLWTVRDALFSAGLGLTRLQVYCVLADAVLVEADMTIEYMPLIKEFAAAHIMHLGVVERHNALVAHPMPDTVLGADQAGVEEQVADALRDVSDRVLPNGNYAPVDVYEGVRGDAMRLSRQEAMAILAAADSRDGVAPADLQTCAFTVLCAYTREKHVQFAITEDK</sequence>
<evidence type="ECO:0000259" key="1">
    <source>
        <dbReference type="SMART" id="SM00394"/>
    </source>
</evidence>
<dbReference type="SUPFAM" id="SSF47391">
    <property type="entry name" value="Dimerization-anchoring domain of cAMP-dependent PK regulatory subunit"/>
    <property type="match status" value="1"/>
</dbReference>
<keyword evidence="3" id="KW-1185">Reference proteome</keyword>
<organism evidence="2 3">
    <name type="scientific">Carpediemonas membranifera</name>
    <dbReference type="NCBI Taxonomy" id="201153"/>
    <lineage>
        <taxon>Eukaryota</taxon>
        <taxon>Metamonada</taxon>
        <taxon>Carpediemonas-like organisms</taxon>
        <taxon>Carpediemonas</taxon>
    </lineage>
</organism>
<feature type="domain" description="RIIa" evidence="1">
    <location>
        <begin position="8"/>
        <end position="45"/>
    </location>
</feature>